<proteinExistence type="predicted"/>
<evidence type="ECO:0000256" key="1">
    <source>
        <dbReference type="SAM" id="MobiDB-lite"/>
    </source>
</evidence>
<organism evidence="3 4">
    <name type="scientific">Micromonospora parva</name>
    <dbReference type="NCBI Taxonomy" id="1464048"/>
    <lineage>
        <taxon>Bacteria</taxon>
        <taxon>Bacillati</taxon>
        <taxon>Actinomycetota</taxon>
        <taxon>Actinomycetes</taxon>
        <taxon>Micromonosporales</taxon>
        <taxon>Micromonosporaceae</taxon>
        <taxon>Micromonospora</taxon>
    </lineage>
</organism>
<comment type="caution">
    <text evidence="3">The sequence shown here is derived from an EMBL/GenBank/DDBJ whole genome shotgun (WGS) entry which is preliminary data.</text>
</comment>
<sequence length="195" mass="18608">MRVRGSDVAMAVAMALTCAVAGCGQPAPRSVGAPAASSPGSTPSTPPPTGGPSPSVDATRTATAGPDPASDAATVAGDGSGRAAAGAGAPAEGGGAPDRAIDTDTTCTPSTLQAASQALLGGVRIARVEVFACRNSYARLTAVPAGSPDTLPEPQIFLKRSGAQWQLAGRAAANIDCGDGGLAPAISTACGALAG</sequence>
<evidence type="ECO:0000313" key="4">
    <source>
        <dbReference type="Proteomes" id="UP001602287"/>
    </source>
</evidence>
<protein>
    <submittedName>
        <fullName evidence="3">Uncharacterized protein</fullName>
    </submittedName>
</protein>
<keyword evidence="2" id="KW-0732">Signal</keyword>
<reference evidence="3 4" key="1">
    <citation type="submission" date="2024-10" db="EMBL/GenBank/DDBJ databases">
        <title>The Natural Products Discovery Center: Release of the First 8490 Sequenced Strains for Exploring Actinobacteria Biosynthetic Diversity.</title>
        <authorList>
            <person name="Kalkreuter E."/>
            <person name="Kautsar S.A."/>
            <person name="Yang D."/>
            <person name="Bader C.D."/>
            <person name="Teijaro C.N."/>
            <person name="Fluegel L."/>
            <person name="Davis C.M."/>
            <person name="Simpson J.R."/>
            <person name="Lauterbach L."/>
            <person name="Steele A.D."/>
            <person name="Gui C."/>
            <person name="Meng S."/>
            <person name="Li G."/>
            <person name="Viehrig K."/>
            <person name="Ye F."/>
            <person name="Su P."/>
            <person name="Kiefer A.F."/>
            <person name="Nichols A."/>
            <person name="Cepeda A.J."/>
            <person name="Yan W."/>
            <person name="Fan B."/>
            <person name="Jiang Y."/>
            <person name="Adhikari A."/>
            <person name="Zheng C.-J."/>
            <person name="Schuster L."/>
            <person name="Cowan T.M."/>
            <person name="Smanski M.J."/>
            <person name="Chevrette M.G."/>
            <person name="De Carvalho L.P.S."/>
            <person name="Shen B."/>
        </authorList>
    </citation>
    <scope>NUCLEOTIDE SEQUENCE [LARGE SCALE GENOMIC DNA]</scope>
    <source>
        <strain evidence="3 4">NPDC000140</strain>
    </source>
</reference>
<evidence type="ECO:0000313" key="3">
    <source>
        <dbReference type="EMBL" id="MFF5202603.1"/>
    </source>
</evidence>
<evidence type="ECO:0000256" key="2">
    <source>
        <dbReference type="SAM" id="SignalP"/>
    </source>
</evidence>
<feature type="region of interest" description="Disordered" evidence="1">
    <location>
        <begin position="25"/>
        <end position="105"/>
    </location>
</feature>
<gene>
    <name evidence="3" type="ORF">ACFY3B_23645</name>
</gene>
<dbReference type="EMBL" id="JBIAZM010000009">
    <property type="protein sequence ID" value="MFF5202603.1"/>
    <property type="molecule type" value="Genomic_DNA"/>
</dbReference>
<accession>A0ABW6W1D5</accession>
<feature type="compositionally biased region" description="Low complexity" evidence="1">
    <location>
        <begin position="81"/>
        <end position="90"/>
    </location>
</feature>
<keyword evidence="4" id="KW-1185">Reference proteome</keyword>
<feature type="compositionally biased region" description="Low complexity" evidence="1">
    <location>
        <begin position="26"/>
        <end position="43"/>
    </location>
</feature>
<feature type="chain" id="PRO_5045655751" evidence="2">
    <location>
        <begin position="22"/>
        <end position="195"/>
    </location>
</feature>
<dbReference type="RefSeq" id="WP_210863634.1">
    <property type="nucleotide sequence ID" value="NZ_JBIAZM010000009.1"/>
</dbReference>
<dbReference type="Proteomes" id="UP001602287">
    <property type="component" value="Unassembled WGS sequence"/>
</dbReference>
<feature type="signal peptide" evidence="2">
    <location>
        <begin position="1"/>
        <end position="21"/>
    </location>
</feature>
<dbReference type="PROSITE" id="PS51257">
    <property type="entry name" value="PROKAR_LIPOPROTEIN"/>
    <property type="match status" value="1"/>
</dbReference>
<name>A0ABW6W1D5_9ACTN</name>